<sequence>MLCLMAKSTFIPHFFEMPNSPGQFIAIFDKHLTERGAGRYENNCISSLQSLSDLLKQTMFMMKERDAPAQKEDVLHILCFWMPYTGKIVELPSKALCIEQQTCNWELRSAIKELHLQDTAAVLMWMFSLSEDAPKYHSLILTMLRRQ</sequence>
<evidence type="ECO:0000313" key="1">
    <source>
        <dbReference type="EMBL" id="PBK83036.1"/>
    </source>
</evidence>
<dbReference type="STRING" id="47427.A0A2H3D6B1"/>
<dbReference type="AlphaFoldDB" id="A0A2H3D6B1"/>
<name>A0A2H3D6B1_ARMGA</name>
<organism evidence="1 2">
    <name type="scientific">Armillaria gallica</name>
    <name type="common">Bulbous honey fungus</name>
    <name type="synonym">Armillaria bulbosa</name>
    <dbReference type="NCBI Taxonomy" id="47427"/>
    <lineage>
        <taxon>Eukaryota</taxon>
        <taxon>Fungi</taxon>
        <taxon>Dikarya</taxon>
        <taxon>Basidiomycota</taxon>
        <taxon>Agaricomycotina</taxon>
        <taxon>Agaricomycetes</taxon>
        <taxon>Agaricomycetidae</taxon>
        <taxon>Agaricales</taxon>
        <taxon>Marasmiineae</taxon>
        <taxon>Physalacriaceae</taxon>
        <taxon>Armillaria</taxon>
    </lineage>
</organism>
<gene>
    <name evidence="1" type="ORF">ARMGADRAFT_1089777</name>
</gene>
<dbReference type="EMBL" id="KZ293710">
    <property type="protein sequence ID" value="PBK83036.1"/>
    <property type="molecule type" value="Genomic_DNA"/>
</dbReference>
<dbReference type="OrthoDB" id="2998255at2759"/>
<keyword evidence="2" id="KW-1185">Reference proteome</keyword>
<proteinExistence type="predicted"/>
<dbReference type="Proteomes" id="UP000217790">
    <property type="component" value="Unassembled WGS sequence"/>
</dbReference>
<dbReference type="InParanoid" id="A0A2H3D6B1"/>
<protein>
    <submittedName>
        <fullName evidence="1">Uncharacterized protein</fullName>
    </submittedName>
</protein>
<evidence type="ECO:0000313" key="2">
    <source>
        <dbReference type="Proteomes" id="UP000217790"/>
    </source>
</evidence>
<accession>A0A2H3D6B1</accession>
<reference evidence="2" key="1">
    <citation type="journal article" date="2017" name="Nat. Ecol. Evol.">
        <title>Genome expansion and lineage-specific genetic innovations in the forest pathogenic fungi Armillaria.</title>
        <authorList>
            <person name="Sipos G."/>
            <person name="Prasanna A.N."/>
            <person name="Walter M.C."/>
            <person name="O'Connor E."/>
            <person name="Balint B."/>
            <person name="Krizsan K."/>
            <person name="Kiss B."/>
            <person name="Hess J."/>
            <person name="Varga T."/>
            <person name="Slot J."/>
            <person name="Riley R."/>
            <person name="Boka B."/>
            <person name="Rigling D."/>
            <person name="Barry K."/>
            <person name="Lee J."/>
            <person name="Mihaltcheva S."/>
            <person name="LaButti K."/>
            <person name="Lipzen A."/>
            <person name="Waldron R."/>
            <person name="Moloney N.M."/>
            <person name="Sperisen C."/>
            <person name="Kredics L."/>
            <person name="Vagvoelgyi C."/>
            <person name="Patrignani A."/>
            <person name="Fitzpatrick D."/>
            <person name="Nagy I."/>
            <person name="Doyle S."/>
            <person name="Anderson J.B."/>
            <person name="Grigoriev I.V."/>
            <person name="Gueldener U."/>
            <person name="Muensterkoetter M."/>
            <person name="Nagy L.G."/>
        </authorList>
    </citation>
    <scope>NUCLEOTIDE SEQUENCE [LARGE SCALE GENOMIC DNA]</scope>
    <source>
        <strain evidence="2">Ar21-2</strain>
    </source>
</reference>